<dbReference type="PANTHER" id="PTHR42925:SF2">
    <property type="entry name" value="NA+ DRIVEN MULTIDRUG EFFLUX PUMP"/>
    <property type="match status" value="1"/>
</dbReference>
<dbReference type="EMBL" id="AJWN02000070">
    <property type="protein sequence ID" value="OEE60108.1"/>
    <property type="molecule type" value="Genomic_DNA"/>
</dbReference>
<dbReference type="InterPro" id="IPR048279">
    <property type="entry name" value="MdtK-like"/>
</dbReference>
<feature type="transmembrane region" description="Helical" evidence="9">
    <location>
        <begin position="429"/>
        <end position="449"/>
    </location>
</feature>
<dbReference type="InterPro" id="IPR047135">
    <property type="entry name" value="YsiQ"/>
</dbReference>
<dbReference type="GO" id="GO:0015297">
    <property type="term" value="F:antiporter activity"/>
    <property type="evidence" value="ECO:0007669"/>
    <property type="project" value="InterPro"/>
</dbReference>
<feature type="transmembrane region" description="Helical" evidence="9">
    <location>
        <begin position="244"/>
        <end position="272"/>
    </location>
</feature>
<sequence length="463" mass="49673">MSLYARFIAPLSSYKSLIALALPVALQTAIFSSKSTVDTLMLGSLSELDIAAIGLAAKAQMIITFFIIGLSIGGGQIAAQCFGMKSEDGQRKLHTTVFITLLLSVSTALLFFIILFFFPSQLMSLGSQSADIIGKGSDYLQTIAISLFCFAYASSIASGLRAMHQPGIATKISLIGVTLNLVFNWILIFGHFGFPAMGIKGAALGTVFSAVIECVALYLYLRAKTHPLTHFRLHHFNALRRQDVILVARLSATAALNSVVWAAGLFAFHAILGYSDPNLLVALSVLAPLEALAMSLLIGLATAGSIIVGNLVGANEHEKLPLAVRRHVIFSGVIGIVTAVILSLLEAPLLSLFFHSDLPSEAEYLTSSLFDIMAASLVIKSISMMLIVGVLRAGGDANFCLVTDVLAQWVFLLPCAFWLTHVLGFPPVYLFGLIIVEETLKALVCYWRLNSGKWVKNLASSLS</sequence>
<dbReference type="PANTHER" id="PTHR42925">
    <property type="entry name" value="MULTIDRUG AND TOXIN EFFLUX PROTEIN MATE FAMILY"/>
    <property type="match status" value="1"/>
</dbReference>
<evidence type="ECO:0000256" key="5">
    <source>
        <dbReference type="ARBA" id="ARBA00022692"/>
    </source>
</evidence>
<dbReference type="GO" id="GO:0005886">
    <property type="term" value="C:plasma membrane"/>
    <property type="evidence" value="ECO:0007669"/>
    <property type="project" value="UniProtKB-SubCell"/>
</dbReference>
<dbReference type="InterPro" id="IPR002528">
    <property type="entry name" value="MATE_fam"/>
</dbReference>
<feature type="transmembrane region" description="Helical" evidence="9">
    <location>
        <begin position="93"/>
        <end position="119"/>
    </location>
</feature>
<keyword evidence="11" id="KW-1185">Reference proteome</keyword>
<keyword evidence="7 9" id="KW-0472">Membrane</keyword>
<proteinExistence type="predicted"/>
<evidence type="ECO:0000256" key="3">
    <source>
        <dbReference type="ARBA" id="ARBA00022448"/>
    </source>
</evidence>
<feature type="transmembrane region" description="Helical" evidence="9">
    <location>
        <begin position="292"/>
        <end position="315"/>
    </location>
</feature>
<name>A0A1E5C3K5_9GAMM</name>
<feature type="transmembrane region" description="Helical" evidence="9">
    <location>
        <begin position="327"/>
        <end position="352"/>
    </location>
</feature>
<evidence type="ECO:0000256" key="6">
    <source>
        <dbReference type="ARBA" id="ARBA00022989"/>
    </source>
</evidence>
<evidence type="ECO:0000256" key="2">
    <source>
        <dbReference type="ARBA" id="ARBA00013489"/>
    </source>
</evidence>
<evidence type="ECO:0000256" key="8">
    <source>
        <dbReference type="ARBA" id="ARBA00030855"/>
    </source>
</evidence>
<keyword evidence="5 9" id="KW-0812">Transmembrane</keyword>
<dbReference type="NCBIfam" id="TIGR00797">
    <property type="entry name" value="matE"/>
    <property type="match status" value="1"/>
</dbReference>
<dbReference type="RefSeq" id="WP_016962459.1">
    <property type="nucleotide sequence ID" value="NZ_AJWN02000070.1"/>
</dbReference>
<feature type="transmembrane region" description="Helical" evidence="9">
    <location>
        <begin position="202"/>
        <end position="223"/>
    </location>
</feature>
<dbReference type="GO" id="GO:0042910">
    <property type="term" value="F:xenobiotic transmembrane transporter activity"/>
    <property type="evidence" value="ECO:0007669"/>
    <property type="project" value="InterPro"/>
</dbReference>
<dbReference type="Proteomes" id="UP000095039">
    <property type="component" value="Unassembled WGS sequence"/>
</dbReference>
<dbReference type="PIRSF" id="PIRSF006603">
    <property type="entry name" value="DinF"/>
    <property type="match status" value="1"/>
</dbReference>
<comment type="subcellular location">
    <subcellularLocation>
        <location evidence="1">Cell inner membrane</location>
        <topology evidence="1">Multi-pass membrane protein</topology>
    </subcellularLocation>
</comment>
<reference evidence="10 11" key="1">
    <citation type="journal article" date="2012" name="Science">
        <title>Ecological populations of bacteria act as socially cohesive units of antibiotic production and resistance.</title>
        <authorList>
            <person name="Cordero O.X."/>
            <person name="Wildschutte H."/>
            <person name="Kirkup B."/>
            <person name="Proehl S."/>
            <person name="Ngo L."/>
            <person name="Hussain F."/>
            <person name="Le Roux F."/>
            <person name="Mincer T."/>
            <person name="Polz M.F."/>
        </authorList>
    </citation>
    <scope>NUCLEOTIDE SEQUENCE [LARGE SCALE GENOMIC DNA]</scope>
    <source>
        <strain evidence="10 11">FF-454</strain>
    </source>
</reference>
<evidence type="ECO:0000313" key="11">
    <source>
        <dbReference type="Proteomes" id="UP000095039"/>
    </source>
</evidence>
<comment type="caution">
    <text evidence="10">The sequence shown here is derived from an EMBL/GenBank/DDBJ whole genome shotgun (WGS) entry which is preliminary data.</text>
</comment>
<keyword evidence="3" id="KW-0813">Transport</keyword>
<evidence type="ECO:0000256" key="7">
    <source>
        <dbReference type="ARBA" id="ARBA00023136"/>
    </source>
</evidence>
<feature type="transmembrane region" description="Helical" evidence="9">
    <location>
        <begin position="48"/>
        <end position="72"/>
    </location>
</feature>
<keyword evidence="4" id="KW-1003">Cell membrane</keyword>
<accession>A0A1E5C3K5</accession>
<evidence type="ECO:0000313" key="10">
    <source>
        <dbReference type="EMBL" id="OEE60108.1"/>
    </source>
</evidence>
<dbReference type="Pfam" id="PF01554">
    <property type="entry name" value="MatE"/>
    <property type="match status" value="2"/>
</dbReference>
<feature type="transmembrane region" description="Helical" evidence="9">
    <location>
        <begin position="405"/>
        <end position="423"/>
    </location>
</feature>
<evidence type="ECO:0000256" key="4">
    <source>
        <dbReference type="ARBA" id="ARBA00022475"/>
    </source>
</evidence>
<gene>
    <name evidence="10" type="ORF">A1OK_12405</name>
</gene>
<feature type="transmembrane region" description="Helical" evidence="9">
    <location>
        <begin position="172"/>
        <end position="190"/>
    </location>
</feature>
<organism evidence="10 11">
    <name type="scientific">Enterovibrio norvegicus FF-454</name>
    <dbReference type="NCBI Taxonomy" id="1185651"/>
    <lineage>
        <taxon>Bacteria</taxon>
        <taxon>Pseudomonadati</taxon>
        <taxon>Pseudomonadota</taxon>
        <taxon>Gammaproteobacteria</taxon>
        <taxon>Vibrionales</taxon>
        <taxon>Vibrionaceae</taxon>
        <taxon>Enterovibrio</taxon>
    </lineage>
</organism>
<keyword evidence="6 9" id="KW-1133">Transmembrane helix</keyword>
<feature type="transmembrane region" description="Helical" evidence="9">
    <location>
        <begin position="372"/>
        <end position="393"/>
    </location>
</feature>
<evidence type="ECO:0000256" key="1">
    <source>
        <dbReference type="ARBA" id="ARBA00004429"/>
    </source>
</evidence>
<dbReference type="AlphaFoldDB" id="A0A1E5C3K5"/>
<evidence type="ECO:0000256" key="9">
    <source>
        <dbReference type="SAM" id="Phobius"/>
    </source>
</evidence>
<protein>
    <recommendedName>
        <fullName evidence="2">Multidrug resistance protein NorM</fullName>
    </recommendedName>
    <alternativeName>
        <fullName evidence="8">Na(+)/drug antiporter</fullName>
    </alternativeName>
</protein>
<feature type="transmembrane region" description="Helical" evidence="9">
    <location>
        <begin position="139"/>
        <end position="160"/>
    </location>
</feature>